<feature type="region of interest" description="Disordered" evidence="6">
    <location>
        <begin position="1"/>
        <end position="21"/>
    </location>
</feature>
<feature type="transmembrane region" description="Helical" evidence="7">
    <location>
        <begin position="173"/>
        <end position="193"/>
    </location>
</feature>
<evidence type="ECO:0000256" key="1">
    <source>
        <dbReference type="ARBA" id="ARBA00004651"/>
    </source>
</evidence>
<feature type="transmembrane region" description="Helical" evidence="7">
    <location>
        <begin position="102"/>
        <end position="133"/>
    </location>
</feature>
<dbReference type="PANTHER" id="PTHR42770:SF16">
    <property type="entry name" value="AMINO ACID PERMEASE"/>
    <property type="match status" value="1"/>
</dbReference>
<feature type="transmembrane region" description="Helical" evidence="7">
    <location>
        <begin position="145"/>
        <end position="166"/>
    </location>
</feature>
<dbReference type="EMBL" id="WBVM01000001">
    <property type="protein sequence ID" value="KAB2812722.1"/>
    <property type="molecule type" value="Genomic_DNA"/>
</dbReference>
<organism evidence="8 9">
    <name type="scientific">Nocardioides simplex</name>
    <name type="common">Arthrobacter simplex</name>
    <dbReference type="NCBI Taxonomy" id="2045"/>
    <lineage>
        <taxon>Bacteria</taxon>
        <taxon>Bacillati</taxon>
        <taxon>Actinomycetota</taxon>
        <taxon>Actinomycetes</taxon>
        <taxon>Propionibacteriales</taxon>
        <taxon>Nocardioidaceae</taxon>
        <taxon>Pimelobacter</taxon>
    </lineage>
</organism>
<dbReference type="PANTHER" id="PTHR42770">
    <property type="entry name" value="AMINO ACID TRANSPORTER-RELATED"/>
    <property type="match status" value="1"/>
</dbReference>
<evidence type="ECO:0000256" key="5">
    <source>
        <dbReference type="ARBA" id="ARBA00023136"/>
    </source>
</evidence>
<keyword evidence="4 7" id="KW-1133">Transmembrane helix</keyword>
<accession>A0A7J5E383</accession>
<sequence>MAGVAVERDSGTGSDGKGSGTTTLKSGALGTFSVAFLIVSAAAPLGYLAGYGPLALLIGGPGAAASFVLGGLALAAFLGAFTTMTPYVKSSGAFYAYVRAGLGRAVGTVAAVFAVVAYNLALVGALGAIATYLVPHVDDLVSGAVPWPVVAVAATLTVFAIAAAGIDLGARFLGVLLIAETAIILVVVVAVLLDGGAHGLSLDAFGLDRATAPGMGAALALTFVGFLGIEGIALYRSEARDPDRTIRRAGALAVGSMAVFYILVTWAVVQAFGTDEVQGAAEQHGADLFFVAADQYVGGWAATTMQWLIITSLLAAQLAFHNAGNRYLHALSRDGVLPRRLAVVGRRTGAPWVAGAFATVVSLVGVAVAALLGWDPYFEMSVWLLSLAVVLILLLQVLTCVAVVVFLGRRSDVPGRVRGIVCAVVAIGLLAVAGYELLTQFELLSASGPEQNATILTVLAGFVVVTVVGVAAVARFRPDALRRVGQDPDDTAAPDAA</sequence>
<dbReference type="Gene3D" id="1.20.1740.10">
    <property type="entry name" value="Amino acid/polyamine transporter I"/>
    <property type="match status" value="1"/>
</dbReference>
<feature type="transmembrane region" description="Helical" evidence="7">
    <location>
        <begin position="307"/>
        <end position="328"/>
    </location>
</feature>
<dbReference type="GO" id="GO:0005886">
    <property type="term" value="C:plasma membrane"/>
    <property type="evidence" value="ECO:0007669"/>
    <property type="project" value="UniProtKB-SubCell"/>
</dbReference>
<feature type="transmembrane region" description="Helical" evidence="7">
    <location>
        <begin position="380"/>
        <end position="407"/>
    </location>
</feature>
<feature type="transmembrane region" description="Helical" evidence="7">
    <location>
        <begin position="349"/>
        <end position="374"/>
    </location>
</feature>
<dbReference type="AlphaFoldDB" id="A0A7J5E383"/>
<feature type="transmembrane region" description="Helical" evidence="7">
    <location>
        <begin position="54"/>
        <end position="81"/>
    </location>
</feature>
<dbReference type="RefSeq" id="WP_151580065.1">
    <property type="nucleotide sequence ID" value="NZ_WBVM01000001.1"/>
</dbReference>
<evidence type="ECO:0000313" key="8">
    <source>
        <dbReference type="EMBL" id="KAB2812722.1"/>
    </source>
</evidence>
<reference evidence="8 9" key="1">
    <citation type="submission" date="2019-09" db="EMBL/GenBank/DDBJ databases">
        <title>Pimelobacter sp. isolated from Paulinella.</title>
        <authorList>
            <person name="Jeong S.E."/>
        </authorList>
    </citation>
    <scope>NUCLEOTIDE SEQUENCE [LARGE SCALE GENOMIC DNA]</scope>
    <source>
        <strain evidence="8 9">Pch-N</strain>
    </source>
</reference>
<protein>
    <submittedName>
        <fullName evidence="8">APC family permease</fullName>
    </submittedName>
</protein>
<feature type="transmembrane region" description="Helical" evidence="7">
    <location>
        <begin position="27"/>
        <end position="48"/>
    </location>
</feature>
<evidence type="ECO:0000256" key="2">
    <source>
        <dbReference type="ARBA" id="ARBA00022475"/>
    </source>
</evidence>
<evidence type="ECO:0000313" key="9">
    <source>
        <dbReference type="Proteomes" id="UP000449906"/>
    </source>
</evidence>
<dbReference type="InterPro" id="IPR050367">
    <property type="entry name" value="APC_superfamily"/>
</dbReference>
<comment type="subcellular location">
    <subcellularLocation>
        <location evidence="1">Cell membrane</location>
        <topology evidence="1">Multi-pass membrane protein</topology>
    </subcellularLocation>
</comment>
<evidence type="ECO:0000256" key="7">
    <source>
        <dbReference type="SAM" id="Phobius"/>
    </source>
</evidence>
<evidence type="ECO:0000256" key="3">
    <source>
        <dbReference type="ARBA" id="ARBA00022692"/>
    </source>
</evidence>
<evidence type="ECO:0000256" key="4">
    <source>
        <dbReference type="ARBA" id="ARBA00022989"/>
    </source>
</evidence>
<feature type="transmembrane region" description="Helical" evidence="7">
    <location>
        <begin position="419"/>
        <end position="438"/>
    </location>
</feature>
<keyword evidence="3 7" id="KW-0812">Transmembrane</keyword>
<gene>
    <name evidence="8" type="ORF">F9L07_13335</name>
</gene>
<keyword evidence="5 7" id="KW-0472">Membrane</keyword>
<dbReference type="Proteomes" id="UP000449906">
    <property type="component" value="Unassembled WGS sequence"/>
</dbReference>
<proteinExistence type="predicted"/>
<keyword evidence="2" id="KW-1003">Cell membrane</keyword>
<feature type="compositionally biased region" description="Basic and acidic residues" evidence="6">
    <location>
        <begin position="1"/>
        <end position="10"/>
    </location>
</feature>
<name>A0A7J5E383_NOCSI</name>
<dbReference type="InterPro" id="IPR002293">
    <property type="entry name" value="AA/rel_permease1"/>
</dbReference>
<feature type="transmembrane region" description="Helical" evidence="7">
    <location>
        <begin position="249"/>
        <end position="269"/>
    </location>
</feature>
<feature type="transmembrane region" description="Helical" evidence="7">
    <location>
        <begin position="213"/>
        <end position="237"/>
    </location>
</feature>
<feature type="transmembrane region" description="Helical" evidence="7">
    <location>
        <begin position="453"/>
        <end position="474"/>
    </location>
</feature>
<comment type="caution">
    <text evidence="8">The sequence shown here is derived from an EMBL/GenBank/DDBJ whole genome shotgun (WGS) entry which is preliminary data.</text>
</comment>
<dbReference type="Pfam" id="PF13520">
    <property type="entry name" value="AA_permease_2"/>
    <property type="match status" value="1"/>
</dbReference>
<dbReference type="PIRSF" id="PIRSF006060">
    <property type="entry name" value="AA_transporter"/>
    <property type="match status" value="1"/>
</dbReference>
<evidence type="ECO:0000256" key="6">
    <source>
        <dbReference type="SAM" id="MobiDB-lite"/>
    </source>
</evidence>
<dbReference type="GO" id="GO:0022857">
    <property type="term" value="F:transmembrane transporter activity"/>
    <property type="evidence" value="ECO:0007669"/>
    <property type="project" value="InterPro"/>
</dbReference>